<evidence type="ECO:0000259" key="5">
    <source>
        <dbReference type="PROSITE" id="PS50931"/>
    </source>
</evidence>
<dbReference type="PROSITE" id="PS50931">
    <property type="entry name" value="HTH_LYSR"/>
    <property type="match status" value="1"/>
</dbReference>
<keyword evidence="2" id="KW-0805">Transcription regulation</keyword>
<evidence type="ECO:0000313" key="7">
    <source>
        <dbReference type="Proteomes" id="UP001519332"/>
    </source>
</evidence>
<accession>A0ABS4TPB7</accession>
<reference evidence="6 7" key="1">
    <citation type="submission" date="2021-03" db="EMBL/GenBank/DDBJ databases">
        <title>Sequencing the genomes of 1000 actinobacteria strains.</title>
        <authorList>
            <person name="Klenk H.-P."/>
        </authorList>
    </citation>
    <scope>NUCLEOTIDE SEQUENCE [LARGE SCALE GENOMIC DNA]</scope>
    <source>
        <strain evidence="6 7">DSM 46670</strain>
    </source>
</reference>
<dbReference type="GO" id="GO:0003677">
    <property type="term" value="F:DNA binding"/>
    <property type="evidence" value="ECO:0007669"/>
    <property type="project" value="UniProtKB-KW"/>
</dbReference>
<evidence type="ECO:0000256" key="4">
    <source>
        <dbReference type="ARBA" id="ARBA00023163"/>
    </source>
</evidence>
<dbReference type="PRINTS" id="PR00039">
    <property type="entry name" value="HTHLYSR"/>
</dbReference>
<proteinExistence type="inferred from homology"/>
<evidence type="ECO:0000313" key="6">
    <source>
        <dbReference type="EMBL" id="MBP2326241.1"/>
    </source>
</evidence>
<dbReference type="EMBL" id="JAGINW010000001">
    <property type="protein sequence ID" value="MBP2326241.1"/>
    <property type="molecule type" value="Genomic_DNA"/>
</dbReference>
<organism evidence="6 7">
    <name type="scientific">Kibdelosporangium banguiense</name>
    <dbReference type="NCBI Taxonomy" id="1365924"/>
    <lineage>
        <taxon>Bacteria</taxon>
        <taxon>Bacillati</taxon>
        <taxon>Actinomycetota</taxon>
        <taxon>Actinomycetes</taxon>
        <taxon>Pseudonocardiales</taxon>
        <taxon>Pseudonocardiaceae</taxon>
        <taxon>Kibdelosporangium</taxon>
    </lineage>
</organism>
<dbReference type="PANTHER" id="PTHR30346:SF30">
    <property type="entry name" value="SMALL NEUTRAL PROTEASE REGULATORY PROTEIN"/>
    <property type="match status" value="1"/>
</dbReference>
<dbReference type="InterPro" id="IPR036390">
    <property type="entry name" value="WH_DNA-bd_sf"/>
</dbReference>
<dbReference type="RefSeq" id="WP_209643325.1">
    <property type="nucleotide sequence ID" value="NZ_JAGINW010000001.1"/>
</dbReference>
<dbReference type="Gene3D" id="3.40.190.290">
    <property type="match status" value="1"/>
</dbReference>
<dbReference type="SUPFAM" id="SSF53850">
    <property type="entry name" value="Periplasmic binding protein-like II"/>
    <property type="match status" value="1"/>
</dbReference>
<comment type="similarity">
    <text evidence="1">Belongs to the LysR transcriptional regulatory family.</text>
</comment>
<dbReference type="Pfam" id="PF03466">
    <property type="entry name" value="LysR_substrate"/>
    <property type="match status" value="1"/>
</dbReference>
<feature type="domain" description="HTH lysR-type" evidence="5">
    <location>
        <begin position="1"/>
        <end position="60"/>
    </location>
</feature>
<dbReference type="SUPFAM" id="SSF46785">
    <property type="entry name" value="Winged helix' DNA-binding domain"/>
    <property type="match status" value="1"/>
</dbReference>
<keyword evidence="3 6" id="KW-0238">DNA-binding</keyword>
<evidence type="ECO:0000256" key="2">
    <source>
        <dbReference type="ARBA" id="ARBA00023015"/>
    </source>
</evidence>
<keyword evidence="4" id="KW-0804">Transcription</keyword>
<gene>
    <name evidence="6" type="ORF">JOF56_006626</name>
</gene>
<dbReference type="PANTHER" id="PTHR30346">
    <property type="entry name" value="TRANSCRIPTIONAL DUAL REGULATOR HCAR-RELATED"/>
    <property type="match status" value="1"/>
</dbReference>
<dbReference type="InterPro" id="IPR036388">
    <property type="entry name" value="WH-like_DNA-bd_sf"/>
</dbReference>
<keyword evidence="7" id="KW-1185">Reference proteome</keyword>
<dbReference type="Gene3D" id="1.10.10.10">
    <property type="entry name" value="Winged helix-like DNA-binding domain superfamily/Winged helix DNA-binding domain"/>
    <property type="match status" value="1"/>
</dbReference>
<comment type="caution">
    <text evidence="6">The sequence shown here is derived from an EMBL/GenBank/DDBJ whole genome shotgun (WGS) entry which is preliminary data.</text>
</comment>
<sequence length="313" mass="34487">MELEVRHLRAICTIAETGSLTRAAAALQQTQPGLSAQLRRIESMLGGQLFERRKHGVVLTSFGELIVSRAQAVLPTVDELMNTLALRPNGLAHRLRIGAVSGPLLAGLVTAIRRHYPEADLTTRGHAASEPLIDDIAAGRLEAALVGENPGYQLSRPAGVLLRTIVDEPVFALLPATHPLAVKDEVTLAELVEEDWATPSPQDRTPEYWMRVLLDTGRLPRVRYEAEGRMLAELVRHGHAISLCQATFVETPGLAVRAIAGDPLWFRHMLAWHQDGPLAAHGETLAQDLAKFYIDAFVPNDAYRRWRARRNQG</sequence>
<name>A0ABS4TPB7_9PSEU</name>
<protein>
    <submittedName>
        <fullName evidence="6">DNA-binding transcriptional LysR family regulator</fullName>
    </submittedName>
</protein>
<evidence type="ECO:0000256" key="3">
    <source>
        <dbReference type="ARBA" id="ARBA00023125"/>
    </source>
</evidence>
<dbReference type="InterPro" id="IPR005119">
    <property type="entry name" value="LysR_subst-bd"/>
</dbReference>
<evidence type="ECO:0000256" key="1">
    <source>
        <dbReference type="ARBA" id="ARBA00009437"/>
    </source>
</evidence>
<dbReference type="Proteomes" id="UP001519332">
    <property type="component" value="Unassembled WGS sequence"/>
</dbReference>
<dbReference type="Pfam" id="PF00126">
    <property type="entry name" value="HTH_1"/>
    <property type="match status" value="1"/>
</dbReference>
<dbReference type="InterPro" id="IPR000847">
    <property type="entry name" value="LysR_HTH_N"/>
</dbReference>